<name>B1ZY51_OPITP</name>
<dbReference type="Proteomes" id="UP000007013">
    <property type="component" value="Chromosome"/>
</dbReference>
<evidence type="ECO:0000259" key="1">
    <source>
        <dbReference type="Pfam" id="PF01408"/>
    </source>
</evidence>
<dbReference type="SUPFAM" id="SSF51735">
    <property type="entry name" value="NAD(P)-binding Rossmann-fold domains"/>
    <property type="match status" value="1"/>
</dbReference>
<dbReference type="KEGG" id="ote:Oter_2919"/>
<reference evidence="2 3" key="1">
    <citation type="journal article" date="2011" name="J. Bacteriol.">
        <title>Genome sequence of the verrucomicrobium Opitutus terrae PB90-1, an abundant inhabitant of rice paddy soil ecosystems.</title>
        <authorList>
            <person name="van Passel M.W."/>
            <person name="Kant R."/>
            <person name="Palva A."/>
            <person name="Copeland A."/>
            <person name="Lucas S."/>
            <person name="Lapidus A."/>
            <person name="Glavina del Rio T."/>
            <person name="Pitluck S."/>
            <person name="Goltsman E."/>
            <person name="Clum A."/>
            <person name="Sun H."/>
            <person name="Schmutz J."/>
            <person name="Larimer F.W."/>
            <person name="Land M.L."/>
            <person name="Hauser L."/>
            <person name="Kyrpides N."/>
            <person name="Mikhailova N."/>
            <person name="Richardson P.P."/>
            <person name="Janssen P.H."/>
            <person name="de Vos W.M."/>
            <person name="Smidt H."/>
        </authorList>
    </citation>
    <scope>NUCLEOTIDE SEQUENCE [LARGE SCALE GENOMIC DNA]</scope>
    <source>
        <strain evidence="3">DSM 11246 / JCM 15787 / PB90-1</strain>
    </source>
</reference>
<dbReference type="InterPro" id="IPR000683">
    <property type="entry name" value="Gfo/Idh/MocA-like_OxRdtase_N"/>
</dbReference>
<accession>B1ZY51</accession>
<dbReference type="Gene3D" id="3.40.50.720">
    <property type="entry name" value="NAD(P)-binding Rossmann-like Domain"/>
    <property type="match status" value="1"/>
</dbReference>
<dbReference type="RefSeq" id="WP_012375735.1">
    <property type="nucleotide sequence ID" value="NC_010571.1"/>
</dbReference>
<dbReference type="eggNOG" id="COG0673">
    <property type="taxonomic scope" value="Bacteria"/>
</dbReference>
<dbReference type="GO" id="GO:0000166">
    <property type="term" value="F:nucleotide binding"/>
    <property type="evidence" value="ECO:0007669"/>
    <property type="project" value="InterPro"/>
</dbReference>
<dbReference type="OrthoDB" id="128220at2"/>
<dbReference type="STRING" id="452637.Oter_2919"/>
<dbReference type="Pfam" id="PF01408">
    <property type="entry name" value="GFO_IDH_MocA"/>
    <property type="match status" value="1"/>
</dbReference>
<dbReference type="EMBL" id="CP001032">
    <property type="protein sequence ID" value="ACB76200.1"/>
    <property type="molecule type" value="Genomic_DNA"/>
</dbReference>
<sequence length="282" mass="30257">MPLRIGIVGLDSSHAVSLVRRCNVRDADSPVRVIAGWPGGSSDAPLSAERVIGFTDEVRDRCGVEILESPEAVATAVDAVAILSMDGRNHAQLFARVASFRRPVFVNKPLATSRHDAERIAETARKHGVRWFSASALRLAAVSAPPARRVTVQCPLWFEPANVGWFWYGIHGIELAAAVCGRGISAVRLETFPDRELLHLEWRDGHTGTVVGLLNRDAAFTYACDDATAVPVGAHADRLEQAMLDFFAGADAPVTTADTLEVIACVAAANASRASDGRRISL</sequence>
<proteinExistence type="predicted"/>
<protein>
    <submittedName>
        <fullName evidence="2">Oxidoreductase domain protein</fullName>
    </submittedName>
</protein>
<keyword evidence="3" id="KW-1185">Reference proteome</keyword>
<gene>
    <name evidence="2" type="ordered locus">Oter_2919</name>
</gene>
<evidence type="ECO:0000313" key="3">
    <source>
        <dbReference type="Proteomes" id="UP000007013"/>
    </source>
</evidence>
<evidence type="ECO:0000313" key="2">
    <source>
        <dbReference type="EMBL" id="ACB76200.1"/>
    </source>
</evidence>
<dbReference type="HOGENOM" id="CLU_065109_0_0_0"/>
<dbReference type="InterPro" id="IPR036291">
    <property type="entry name" value="NAD(P)-bd_dom_sf"/>
</dbReference>
<organism evidence="2 3">
    <name type="scientific">Opitutus terrae (strain DSM 11246 / JCM 15787 / PB90-1)</name>
    <dbReference type="NCBI Taxonomy" id="452637"/>
    <lineage>
        <taxon>Bacteria</taxon>
        <taxon>Pseudomonadati</taxon>
        <taxon>Verrucomicrobiota</taxon>
        <taxon>Opitutia</taxon>
        <taxon>Opitutales</taxon>
        <taxon>Opitutaceae</taxon>
        <taxon>Opitutus</taxon>
    </lineage>
</organism>
<feature type="domain" description="Gfo/Idh/MocA-like oxidoreductase N-terminal" evidence="1">
    <location>
        <begin position="57"/>
        <end position="131"/>
    </location>
</feature>
<dbReference type="AlphaFoldDB" id="B1ZY51"/>